<dbReference type="AlphaFoldDB" id="A0A553HLH4"/>
<protein>
    <submittedName>
        <fullName evidence="1">Uncharacterized protein</fullName>
    </submittedName>
</protein>
<organism evidence="1 2">
    <name type="scientific">Xylaria flabelliformis</name>
    <dbReference type="NCBI Taxonomy" id="2512241"/>
    <lineage>
        <taxon>Eukaryota</taxon>
        <taxon>Fungi</taxon>
        <taxon>Dikarya</taxon>
        <taxon>Ascomycota</taxon>
        <taxon>Pezizomycotina</taxon>
        <taxon>Sordariomycetes</taxon>
        <taxon>Xylariomycetidae</taxon>
        <taxon>Xylariales</taxon>
        <taxon>Xylariaceae</taxon>
        <taxon>Xylaria</taxon>
    </lineage>
</organism>
<comment type="caution">
    <text evidence="1">The sequence shown here is derived from an EMBL/GenBank/DDBJ whole genome shotgun (WGS) entry which is preliminary data.</text>
</comment>
<evidence type="ECO:0000313" key="2">
    <source>
        <dbReference type="Proteomes" id="UP000319160"/>
    </source>
</evidence>
<sequence>MHVAAVNNCARKYAYFLSPNRKREDQIGQDGYIHSYTCKSPRHNDNSYLRSLQRNKVLSTCLAYRMPLELDLDDNDDDKGNDREVQ</sequence>
<accession>A0A553HLH4</accession>
<proteinExistence type="predicted"/>
<gene>
    <name evidence="1" type="ORF">FHL15_010270</name>
</gene>
<dbReference type="Proteomes" id="UP000319160">
    <property type="component" value="Unassembled WGS sequence"/>
</dbReference>
<name>A0A553HLH4_9PEZI</name>
<evidence type="ECO:0000313" key="1">
    <source>
        <dbReference type="EMBL" id="TRX88811.1"/>
    </source>
</evidence>
<reference evidence="2" key="1">
    <citation type="submission" date="2019-06" db="EMBL/GenBank/DDBJ databases">
        <title>Draft genome sequence of the griseofulvin-producing fungus Xylaria cubensis strain G536.</title>
        <authorList>
            <person name="Mead M.E."/>
            <person name="Raja H.A."/>
            <person name="Steenwyk J.L."/>
            <person name="Knowles S.L."/>
            <person name="Oberlies N.H."/>
            <person name="Rokas A."/>
        </authorList>
    </citation>
    <scope>NUCLEOTIDE SEQUENCE [LARGE SCALE GENOMIC DNA]</scope>
    <source>
        <strain evidence="2">G536</strain>
    </source>
</reference>
<dbReference type="EMBL" id="VFLP01000079">
    <property type="protein sequence ID" value="TRX88811.1"/>
    <property type="molecule type" value="Genomic_DNA"/>
</dbReference>
<keyword evidence="2" id="KW-1185">Reference proteome</keyword>